<comment type="caution">
    <text evidence="2">The sequence shown here is derived from an EMBL/GenBank/DDBJ whole genome shotgun (WGS) entry which is preliminary data.</text>
</comment>
<feature type="compositionally biased region" description="Polar residues" evidence="1">
    <location>
        <begin position="363"/>
        <end position="378"/>
    </location>
</feature>
<feature type="compositionally biased region" description="Basic and acidic residues" evidence="1">
    <location>
        <begin position="426"/>
        <end position="441"/>
    </location>
</feature>
<dbReference type="EMBL" id="CALNXI010000764">
    <property type="protein sequence ID" value="CAH3044986.1"/>
    <property type="molecule type" value="Genomic_DNA"/>
</dbReference>
<accession>A0ABN8NB72</accession>
<dbReference type="Proteomes" id="UP001159427">
    <property type="component" value="Unassembled WGS sequence"/>
</dbReference>
<feature type="compositionally biased region" description="Basic and acidic residues" evidence="1">
    <location>
        <begin position="86"/>
        <end position="97"/>
    </location>
</feature>
<feature type="compositionally biased region" description="Polar residues" evidence="1">
    <location>
        <begin position="163"/>
        <end position="188"/>
    </location>
</feature>
<feature type="compositionally biased region" description="Polar residues" evidence="1">
    <location>
        <begin position="229"/>
        <end position="240"/>
    </location>
</feature>
<protein>
    <submittedName>
        <fullName evidence="2">Uncharacterized protein</fullName>
    </submittedName>
</protein>
<gene>
    <name evidence="2" type="ORF">PEVE_00040951</name>
</gene>
<feature type="region of interest" description="Disordered" evidence="1">
    <location>
        <begin position="426"/>
        <end position="464"/>
    </location>
</feature>
<sequence>MSTAREAYSEDDNFLIGDDFITNRFRREARQLHLSEFPRTRREAHFARYRNSFLKCDLDQTNSRIEQGRKLRLAELERARAAVLKEDEKRRGNRRDIPMSSLKSANGSGKMSKVDTRSKGSLSGRRVTKEFQQDSRPNISVRRNQDSRLNKSVENGENPIGDESSSANRSQQKKQLSDIRLTSSQTSSKVRKDHLAGKDGGSFTMDAISRLSWTPSMVGKRWSVGNSLPTTLKTHGVSSSQRKKLSVTDLNSTRRSSETGKDDLTRNQGTTLTAPRLSWKPSVAEKRDSMTTSLKAVSLYVTPPKTVNDEVPISSISLDKIVTGFALSETTGTWQREQQDHDYSQGGETSYRMASAKIGVASPFTQSNKRTSSTSVSECGSERSLRSQSSGLTRVKKGVSPGISEYQVSNLRTAQTQSAHEKWMWKEFDKTKSRAKSEPSKNQRTRSSWNSSIHSPDSRRTKSCRSEIDMTLMSEQNREKLIEAFLPDLRKNHTRMGYLHRVRPFNLNQENLKTVQIRAKSLSYNRDLREHSDMSLGCGRKAANSTTPRPRWAVKPLPVNSANDRLCPEEPPQMVAFVKRQQWNYSDKRASLDRALPKRSLDK</sequence>
<keyword evidence="3" id="KW-1185">Reference proteome</keyword>
<reference evidence="2 3" key="1">
    <citation type="submission" date="2022-05" db="EMBL/GenBank/DDBJ databases">
        <authorList>
            <consortium name="Genoscope - CEA"/>
            <person name="William W."/>
        </authorList>
    </citation>
    <scope>NUCLEOTIDE SEQUENCE [LARGE SCALE GENOMIC DNA]</scope>
</reference>
<feature type="compositionally biased region" description="Polar residues" evidence="1">
    <location>
        <begin position="442"/>
        <end position="455"/>
    </location>
</feature>
<organism evidence="2 3">
    <name type="scientific">Porites evermanni</name>
    <dbReference type="NCBI Taxonomy" id="104178"/>
    <lineage>
        <taxon>Eukaryota</taxon>
        <taxon>Metazoa</taxon>
        <taxon>Cnidaria</taxon>
        <taxon>Anthozoa</taxon>
        <taxon>Hexacorallia</taxon>
        <taxon>Scleractinia</taxon>
        <taxon>Fungiina</taxon>
        <taxon>Poritidae</taxon>
        <taxon>Porites</taxon>
    </lineage>
</organism>
<name>A0ABN8NB72_9CNID</name>
<feature type="region of interest" description="Disordered" evidence="1">
    <location>
        <begin position="229"/>
        <end position="284"/>
    </location>
</feature>
<evidence type="ECO:0000313" key="3">
    <source>
        <dbReference type="Proteomes" id="UP001159427"/>
    </source>
</evidence>
<feature type="region of interest" description="Disordered" evidence="1">
    <location>
        <begin position="362"/>
        <end position="397"/>
    </location>
</feature>
<proteinExistence type="predicted"/>
<evidence type="ECO:0000313" key="2">
    <source>
        <dbReference type="EMBL" id="CAH3044986.1"/>
    </source>
</evidence>
<evidence type="ECO:0000256" key="1">
    <source>
        <dbReference type="SAM" id="MobiDB-lite"/>
    </source>
</evidence>
<feature type="region of interest" description="Disordered" evidence="1">
    <location>
        <begin position="86"/>
        <end position="202"/>
    </location>
</feature>
<feature type="compositionally biased region" description="Basic and acidic residues" evidence="1">
    <location>
        <begin position="255"/>
        <end position="265"/>
    </location>
</feature>